<dbReference type="InterPro" id="IPR011249">
    <property type="entry name" value="Metalloenz_LuxS/M16"/>
</dbReference>
<evidence type="ECO:0000313" key="3">
    <source>
        <dbReference type="Proteomes" id="UP001241758"/>
    </source>
</evidence>
<protein>
    <submittedName>
        <fullName evidence="2">Insulinase family protein</fullName>
    </submittedName>
</protein>
<sequence length="381" mass="39845">MSWQTAADTRLANGLRIVVLSADATPVVESRLVLIATGGLDAGDLIRRLDVTAARTVPGLTVTAESVGDLPLVLASSVPDRFEDVARAFAGILAGHPHRPASPGRARTEGHRRGFWRDVLSRRLTGRSAGPAEGPRTAHIRPRPSLLIVAGPIDAATAIRAAGRHLGTVPADVVPIARPRSRVHRPAPPQIVGDPEAEYATMLATAPAPYPGDQDFAAVLMAAELVGGGSQARLHRALGRRYPGVVNATCTVEHDATGAWLALRIDVTGARADLLADAALHALGTAVRRPPTAAEWATAKAGVFQTTVAAQAGTAQTATSCARAAAYGLPPAFWLSVPRQLHHLGASEVAAAARRYLAPEHFTTAVPGLTSRLHPCEGKRR</sequence>
<dbReference type="SUPFAM" id="SSF63411">
    <property type="entry name" value="LuxS/MPP-like metallohydrolase"/>
    <property type="match status" value="1"/>
</dbReference>
<name>A0ABT6WHE2_9ACTN</name>
<proteinExistence type="predicted"/>
<reference evidence="2 3" key="1">
    <citation type="submission" date="2023-05" db="EMBL/GenBank/DDBJ databases">
        <title>Actinoplanes sp. NEAU-A12 genome sequencing.</title>
        <authorList>
            <person name="Wang Z.-S."/>
        </authorList>
    </citation>
    <scope>NUCLEOTIDE SEQUENCE [LARGE SCALE GENOMIC DNA]</scope>
    <source>
        <strain evidence="2 3">NEAU-A12</strain>
    </source>
</reference>
<feature type="domain" description="Peptidase M16 C-terminal" evidence="1">
    <location>
        <begin position="139"/>
        <end position="302"/>
    </location>
</feature>
<dbReference type="InterPro" id="IPR007863">
    <property type="entry name" value="Peptidase_M16_C"/>
</dbReference>
<dbReference type="Proteomes" id="UP001241758">
    <property type="component" value="Unassembled WGS sequence"/>
</dbReference>
<evidence type="ECO:0000259" key="1">
    <source>
        <dbReference type="Pfam" id="PF05193"/>
    </source>
</evidence>
<keyword evidence="3" id="KW-1185">Reference proteome</keyword>
<dbReference type="EMBL" id="JASCTH010000006">
    <property type="protein sequence ID" value="MDI6099136.1"/>
    <property type="molecule type" value="Genomic_DNA"/>
</dbReference>
<comment type="caution">
    <text evidence="2">The sequence shown here is derived from an EMBL/GenBank/DDBJ whole genome shotgun (WGS) entry which is preliminary data.</text>
</comment>
<gene>
    <name evidence="2" type="ORF">QLQ12_11060</name>
</gene>
<dbReference type="Gene3D" id="3.30.830.10">
    <property type="entry name" value="Metalloenzyme, LuxS/M16 peptidase-like"/>
    <property type="match status" value="1"/>
</dbReference>
<dbReference type="Pfam" id="PF05193">
    <property type="entry name" value="Peptidase_M16_C"/>
    <property type="match status" value="1"/>
</dbReference>
<organism evidence="2 3">
    <name type="scientific">Actinoplanes sandaracinus</name>
    <dbReference type="NCBI Taxonomy" id="3045177"/>
    <lineage>
        <taxon>Bacteria</taxon>
        <taxon>Bacillati</taxon>
        <taxon>Actinomycetota</taxon>
        <taxon>Actinomycetes</taxon>
        <taxon>Micromonosporales</taxon>
        <taxon>Micromonosporaceae</taxon>
        <taxon>Actinoplanes</taxon>
    </lineage>
</organism>
<evidence type="ECO:0000313" key="2">
    <source>
        <dbReference type="EMBL" id="MDI6099136.1"/>
    </source>
</evidence>
<accession>A0ABT6WHE2</accession>
<dbReference type="RefSeq" id="WP_282759152.1">
    <property type="nucleotide sequence ID" value="NZ_JASCTH010000006.1"/>
</dbReference>